<dbReference type="EMBL" id="CP004374">
    <property type="protein sequence ID" value="AGM28211.1"/>
    <property type="molecule type" value="Genomic_DNA"/>
</dbReference>
<dbReference type="RefSeq" id="WP_016342264.1">
    <property type="nucleotide sequence ID" value="NC_021282.1"/>
</dbReference>
<evidence type="ECO:0000313" key="3">
    <source>
        <dbReference type="Proteomes" id="UP000013961"/>
    </source>
</evidence>
<dbReference type="AlphaFoldDB" id="A0AB33A9A5"/>
<proteinExistence type="predicted"/>
<name>A0AB33A9A5_9MYCO</name>
<dbReference type="PANTHER" id="PTHR34408:SF1">
    <property type="entry name" value="GLYCOSYL HYDROLASE FAMILY 19 DOMAIN-CONTAINING PROTEIN HI_1415"/>
    <property type="match status" value="1"/>
</dbReference>
<protein>
    <submittedName>
        <fullName evidence="2">Secreted chitinase</fullName>
    </submittedName>
</protein>
<evidence type="ECO:0000259" key="1">
    <source>
        <dbReference type="Pfam" id="PF13539"/>
    </source>
</evidence>
<dbReference type="InterPro" id="IPR023346">
    <property type="entry name" value="Lysozyme-like_dom_sf"/>
</dbReference>
<dbReference type="InterPro" id="IPR039561">
    <property type="entry name" value="Peptidase_M15C"/>
</dbReference>
<dbReference type="Pfam" id="PF13539">
    <property type="entry name" value="Peptidase_M15_4"/>
    <property type="match status" value="1"/>
</dbReference>
<dbReference type="GO" id="GO:0008233">
    <property type="term" value="F:peptidase activity"/>
    <property type="evidence" value="ECO:0007669"/>
    <property type="project" value="InterPro"/>
</dbReference>
<dbReference type="SUPFAM" id="SSF55166">
    <property type="entry name" value="Hedgehog/DD-peptidase"/>
    <property type="match status" value="1"/>
</dbReference>
<organism evidence="2 3">
    <name type="scientific">Mycobacteroides abscessus subsp. bolletii 50594</name>
    <dbReference type="NCBI Taxonomy" id="1303024"/>
    <lineage>
        <taxon>Bacteria</taxon>
        <taxon>Bacillati</taxon>
        <taxon>Actinomycetota</taxon>
        <taxon>Actinomycetes</taxon>
        <taxon>Mycobacteriales</taxon>
        <taxon>Mycobacteriaceae</taxon>
        <taxon>Mycobacteroides</taxon>
        <taxon>Mycobacteroides abscessus</taxon>
    </lineage>
</organism>
<dbReference type="KEGG" id="mabb:MASS_1609"/>
<dbReference type="Gene3D" id="3.30.1380.10">
    <property type="match status" value="1"/>
</dbReference>
<dbReference type="Gene3D" id="1.10.530.10">
    <property type="match status" value="1"/>
</dbReference>
<evidence type="ECO:0000313" key="2">
    <source>
        <dbReference type="EMBL" id="AGM28211.1"/>
    </source>
</evidence>
<dbReference type="SUPFAM" id="SSF53955">
    <property type="entry name" value="Lysozyme-like"/>
    <property type="match status" value="1"/>
</dbReference>
<gene>
    <name evidence="2" type="ORF">MASS_1609</name>
</gene>
<dbReference type="InterPro" id="IPR009045">
    <property type="entry name" value="Zn_M74/Hedgehog-like"/>
</dbReference>
<dbReference type="Proteomes" id="UP000013961">
    <property type="component" value="Chromosome"/>
</dbReference>
<reference evidence="2 3" key="1">
    <citation type="journal article" date="2013" name="Genome Announc.">
        <title>Complete Genome Sequence of Mycobacterium massiliense Clinical Strain Asan 50594, Belonging to the Type II Genotype.</title>
        <authorList>
            <person name="Kim B.J."/>
            <person name="Kim B.R."/>
            <person name="Hong S.H."/>
            <person name="Seok S.H."/>
            <person name="Kook Y.H."/>
            <person name="Kim B.J."/>
        </authorList>
    </citation>
    <scope>NUCLEOTIDE SEQUENCE [LARGE SCALE GENOMIC DNA]</scope>
    <source>
        <strain evidence="2 3">50594</strain>
    </source>
</reference>
<dbReference type="PANTHER" id="PTHR34408">
    <property type="entry name" value="FAMILY PROTEIN, PUTATIVE-RELATED"/>
    <property type="match status" value="1"/>
</dbReference>
<sequence length="481" mass="52333">MPRVVYGNSFSSNGWPMVNGDECTWVTVPGTSVSLQIQNGQPLAILRAFAADFNAYVEPLRDPDSACWTPTNSVSTSNHLSGTAMDLNWESHPFQVANAGFSAAQIATIKEIQAFYEGTVFWGNDWSDPKDAMHFQLASLANGGEINTYQNPHTADFIARKIRADGFSTFRRSNKPNGGAPILAAATGLSEARSAEILPAVSDGLKASQCTNVNRIAMWLAQVGHESAGFNATEEYASGAAYEGRADLGNTRPGDGVRFKGRSWIQITGRNNYAAFSRWCSGKGLVLSPTEFVDNPKRLAELRWAGIGAAWYWTVARPDINALSDRQDLETVTRRINGGTNGLADRRDRYNRALLQGEALLQLLNQEEDDMFTDDDRNLLRQVAGVRRPSLSPLRHLDEGDVNTCAGFAWTGDGLTHPQFVAMAAKYGHMDSIRLLGEVAGADPVKYPDRQEDAALAKAILADVYAANPAALQRFIAQNGA</sequence>
<feature type="domain" description="Peptidase M15C" evidence="1">
    <location>
        <begin position="73"/>
        <end position="137"/>
    </location>
</feature>
<dbReference type="InterPro" id="IPR052354">
    <property type="entry name" value="Cell_Wall_Dynamics_Protein"/>
</dbReference>
<accession>A0AB33A9A5</accession>